<evidence type="ECO:0000256" key="4">
    <source>
        <dbReference type="ARBA" id="ARBA00022691"/>
    </source>
</evidence>
<keyword evidence="5 7" id="KW-0694">RNA-binding</keyword>
<reference evidence="9 10" key="1">
    <citation type="submission" date="2021-07" db="EMBL/GenBank/DDBJ databases">
        <authorList>
            <person name="Imarazene B."/>
            <person name="Zahm M."/>
            <person name="Klopp C."/>
            <person name="Cabau C."/>
            <person name="Beille S."/>
            <person name="Jouanno E."/>
            <person name="Castinel A."/>
            <person name="Lluch J."/>
            <person name="Gil L."/>
            <person name="Kuchtly C."/>
            <person name="Lopez Roques C."/>
            <person name="Donnadieu C."/>
            <person name="Parrinello H."/>
            <person name="Journot L."/>
            <person name="Du K."/>
            <person name="Schartl M."/>
            <person name="Retaux S."/>
            <person name="Guiguen Y."/>
        </authorList>
    </citation>
    <scope>NUCLEOTIDE SEQUENCE [LARGE SCALE GENOMIC DNA]</scope>
    <source>
        <strain evidence="9">Pach_M1</strain>
        <tissue evidence="9">Testis</tissue>
    </source>
</reference>
<dbReference type="Pfam" id="PF01189">
    <property type="entry name" value="Methyltr_RsmB-F"/>
    <property type="match status" value="1"/>
</dbReference>
<dbReference type="EMBL" id="JAICCE010000021">
    <property type="protein sequence ID" value="KAG9262528.1"/>
    <property type="molecule type" value="Genomic_DNA"/>
</dbReference>
<dbReference type="PRINTS" id="PR02008">
    <property type="entry name" value="RCMTFAMILY"/>
</dbReference>
<evidence type="ECO:0000313" key="10">
    <source>
        <dbReference type="Proteomes" id="UP000752171"/>
    </source>
</evidence>
<protein>
    <submittedName>
        <fullName evidence="9">tRNA (Cytosine(34)-C(5))-methyltransferase, mitochondrial</fullName>
    </submittedName>
</protein>
<keyword evidence="4 7" id="KW-0949">S-adenosyl-L-methionine</keyword>
<organism evidence="9 10">
    <name type="scientific">Astyanax mexicanus</name>
    <name type="common">Blind cave fish</name>
    <name type="synonym">Astyanax fasciatus mexicanus</name>
    <dbReference type="NCBI Taxonomy" id="7994"/>
    <lineage>
        <taxon>Eukaryota</taxon>
        <taxon>Metazoa</taxon>
        <taxon>Chordata</taxon>
        <taxon>Craniata</taxon>
        <taxon>Vertebrata</taxon>
        <taxon>Euteleostomi</taxon>
        <taxon>Actinopterygii</taxon>
        <taxon>Neopterygii</taxon>
        <taxon>Teleostei</taxon>
        <taxon>Ostariophysi</taxon>
        <taxon>Characiformes</taxon>
        <taxon>Characoidei</taxon>
        <taxon>Acestrorhamphidae</taxon>
        <taxon>Acestrorhamphinae</taxon>
        <taxon>Astyanax</taxon>
    </lineage>
</organism>
<evidence type="ECO:0000256" key="2">
    <source>
        <dbReference type="ARBA" id="ARBA00022603"/>
    </source>
</evidence>
<gene>
    <name evidence="9" type="primary">NSUN3</name>
    <name evidence="9" type="ORF">AMEX_G24305</name>
</gene>
<feature type="binding site" evidence="7">
    <location>
        <position position="232"/>
    </location>
    <ligand>
        <name>S-adenosyl-L-methionine</name>
        <dbReference type="ChEBI" id="CHEBI:59789"/>
    </ligand>
</feature>
<dbReference type="GO" id="GO:0003723">
    <property type="term" value="F:RNA binding"/>
    <property type="evidence" value="ECO:0007669"/>
    <property type="project" value="UniProtKB-UniRule"/>
</dbReference>
<keyword evidence="6" id="KW-0496">Mitochondrion</keyword>
<dbReference type="InterPro" id="IPR001678">
    <property type="entry name" value="MeTrfase_RsmB-F_NOP2_dom"/>
</dbReference>
<evidence type="ECO:0000256" key="7">
    <source>
        <dbReference type="PROSITE-ProRule" id="PRU01023"/>
    </source>
</evidence>
<keyword evidence="2 7" id="KW-0489">Methyltransferase</keyword>
<evidence type="ECO:0000256" key="5">
    <source>
        <dbReference type="ARBA" id="ARBA00022884"/>
    </source>
</evidence>
<proteinExistence type="inferred from homology"/>
<dbReference type="Proteomes" id="UP000752171">
    <property type="component" value="Unassembled WGS sequence"/>
</dbReference>
<dbReference type="AlphaFoldDB" id="A0A8T2KSV2"/>
<dbReference type="GO" id="GO:0005762">
    <property type="term" value="C:mitochondrial large ribosomal subunit"/>
    <property type="evidence" value="ECO:0007669"/>
    <property type="project" value="TreeGrafter"/>
</dbReference>
<feature type="binding site" evidence="7">
    <location>
        <position position="250"/>
    </location>
    <ligand>
        <name>S-adenosyl-L-methionine</name>
        <dbReference type="ChEBI" id="CHEBI:59789"/>
    </ligand>
</feature>
<evidence type="ECO:0000313" key="9">
    <source>
        <dbReference type="EMBL" id="KAG9262528.1"/>
    </source>
</evidence>
<evidence type="ECO:0000256" key="3">
    <source>
        <dbReference type="ARBA" id="ARBA00022679"/>
    </source>
</evidence>
<comment type="subcellular location">
    <subcellularLocation>
        <location evidence="1">Mitochondrion</location>
    </subcellularLocation>
</comment>
<dbReference type="Gene3D" id="3.40.50.150">
    <property type="entry name" value="Vaccinia Virus protein VP39"/>
    <property type="match status" value="1"/>
</dbReference>
<evidence type="ECO:0000256" key="1">
    <source>
        <dbReference type="ARBA" id="ARBA00004173"/>
    </source>
</evidence>
<comment type="similarity">
    <text evidence="7">Belongs to the class I-like SAM-binding methyltransferase superfamily. RsmB/NOP family.</text>
</comment>
<dbReference type="PROSITE" id="PS51686">
    <property type="entry name" value="SAM_MT_RSMB_NOP"/>
    <property type="match status" value="1"/>
</dbReference>
<dbReference type="InterPro" id="IPR023267">
    <property type="entry name" value="RCMT"/>
</dbReference>
<keyword evidence="3 7" id="KW-0808">Transferase</keyword>
<evidence type="ECO:0000256" key="6">
    <source>
        <dbReference type="ARBA" id="ARBA00023128"/>
    </source>
</evidence>
<dbReference type="OrthoDB" id="8020218at2759"/>
<dbReference type="GO" id="GO:0031167">
    <property type="term" value="P:rRNA methylation"/>
    <property type="evidence" value="ECO:0007669"/>
    <property type="project" value="TreeGrafter"/>
</dbReference>
<feature type="binding site" evidence="7">
    <location>
        <begin position="178"/>
        <end position="184"/>
    </location>
    <ligand>
        <name>S-adenosyl-L-methionine</name>
        <dbReference type="ChEBI" id="CHEBI:59789"/>
    </ligand>
</feature>
<feature type="binding site" evidence="7">
    <location>
        <position position="201"/>
    </location>
    <ligand>
        <name>S-adenosyl-L-methionine</name>
        <dbReference type="ChEBI" id="CHEBI:59789"/>
    </ligand>
</feature>
<dbReference type="InterPro" id="IPR049560">
    <property type="entry name" value="MeTrfase_RsmB-F_NOP2_cat"/>
</dbReference>
<dbReference type="PANTHER" id="PTHR22808:SF8">
    <property type="entry name" value="TRNA (CYTOSINE(34)-C(5))-METHYLTRANSFERASE, MITOCHONDRIAL"/>
    <property type="match status" value="1"/>
</dbReference>
<dbReference type="InterPro" id="IPR029063">
    <property type="entry name" value="SAM-dependent_MTases_sf"/>
</dbReference>
<sequence>MVLLRCLYGVYKSCRRRNIGCIRAGFCSGSVFRRSSEPQPQLPTRESNSRPRRTVCQLVLDHFDFQYREELGEQWESSRNVLLNPQCWQHGVLLNRYSDLTGLHTHLKSLGHCSLLPQPRASSVHGLLQCFIPEQAVRLPTQRHRPGWLKQYYLLNAASLLPVLALGLRDGEKVLDLCSAPGGKALALLQMASPGLLHCNEVEESRFEWLLKTLESYIPLSVRDPVTVTNVDGRTIGSSQPDKYDKVLVDAPCSNDRSWLYTPGDQQGALWLKERAQLPHLQKELLCSALSTVRPGGLVVYSTCTFSRAENQSVVEEVLTSCSGVELVDLEEELIGSLSKHFTFARLQPPLGYLIVPEQGRTWGPMFVCRLRRIY</sequence>
<dbReference type="PANTHER" id="PTHR22808">
    <property type="entry name" value="NCL1 YEAST -RELATED NOL1/NOP2/FMU SUN DOMAIN-CONTAINING"/>
    <property type="match status" value="1"/>
</dbReference>
<evidence type="ECO:0000259" key="8">
    <source>
        <dbReference type="PROSITE" id="PS51686"/>
    </source>
</evidence>
<dbReference type="FunFam" id="3.40.50.150:FF:000055">
    <property type="entry name" value="5-methylcytosine rRNA methyltransferase NSUN4"/>
    <property type="match status" value="1"/>
</dbReference>
<dbReference type="Gene3D" id="6.20.240.40">
    <property type="match status" value="1"/>
</dbReference>
<feature type="domain" description="SAM-dependent MTase RsmB/NOP-type" evidence="8">
    <location>
        <begin position="82"/>
        <end position="374"/>
    </location>
</feature>
<dbReference type="SUPFAM" id="SSF53335">
    <property type="entry name" value="S-adenosyl-L-methionine-dependent methyltransferases"/>
    <property type="match status" value="1"/>
</dbReference>
<accession>A0A8T2KSV2</accession>
<name>A0A8T2KSV2_ASTMX</name>
<feature type="active site" description="Nucleophile" evidence="7">
    <location>
        <position position="304"/>
    </location>
</feature>
<dbReference type="CDD" id="cd02440">
    <property type="entry name" value="AdoMet_MTases"/>
    <property type="match status" value="1"/>
</dbReference>
<dbReference type="GO" id="GO:0008173">
    <property type="term" value="F:RNA methyltransferase activity"/>
    <property type="evidence" value="ECO:0007669"/>
    <property type="project" value="InterPro"/>
</dbReference>
<comment type="caution">
    <text evidence="9">The sequence shown here is derived from an EMBL/GenBank/DDBJ whole genome shotgun (WGS) entry which is preliminary data.</text>
</comment>